<comment type="caution">
    <text evidence="2">The sequence shown here is derived from an EMBL/GenBank/DDBJ whole genome shotgun (WGS) entry which is preliminary data.</text>
</comment>
<reference evidence="2" key="1">
    <citation type="journal article" date="2023" name="Mol. Phylogenet. Evol.">
        <title>Genome-scale phylogeny and comparative genomics of the fungal order Sordariales.</title>
        <authorList>
            <person name="Hensen N."/>
            <person name="Bonometti L."/>
            <person name="Westerberg I."/>
            <person name="Brannstrom I.O."/>
            <person name="Guillou S."/>
            <person name="Cros-Aarteil S."/>
            <person name="Calhoun S."/>
            <person name="Haridas S."/>
            <person name="Kuo A."/>
            <person name="Mondo S."/>
            <person name="Pangilinan J."/>
            <person name="Riley R."/>
            <person name="LaButti K."/>
            <person name="Andreopoulos B."/>
            <person name="Lipzen A."/>
            <person name="Chen C."/>
            <person name="Yan M."/>
            <person name="Daum C."/>
            <person name="Ng V."/>
            <person name="Clum A."/>
            <person name="Steindorff A."/>
            <person name="Ohm R.A."/>
            <person name="Martin F."/>
            <person name="Silar P."/>
            <person name="Natvig D.O."/>
            <person name="Lalanne C."/>
            <person name="Gautier V."/>
            <person name="Ament-Velasquez S.L."/>
            <person name="Kruys A."/>
            <person name="Hutchinson M.I."/>
            <person name="Powell A.J."/>
            <person name="Barry K."/>
            <person name="Miller A.N."/>
            <person name="Grigoriev I.V."/>
            <person name="Debuchy R."/>
            <person name="Gladieux P."/>
            <person name="Hiltunen Thoren M."/>
            <person name="Johannesson H."/>
        </authorList>
    </citation>
    <scope>NUCLEOTIDE SEQUENCE</scope>
    <source>
        <strain evidence="2">CBS 892.96</strain>
    </source>
</reference>
<feature type="signal peptide" evidence="1">
    <location>
        <begin position="1"/>
        <end position="19"/>
    </location>
</feature>
<proteinExistence type="predicted"/>
<dbReference type="EMBL" id="MU866086">
    <property type="protein sequence ID" value="KAK4181543.1"/>
    <property type="molecule type" value="Genomic_DNA"/>
</dbReference>
<keyword evidence="1" id="KW-0732">Signal</keyword>
<dbReference type="AlphaFoldDB" id="A0AAN6WH53"/>
<protein>
    <submittedName>
        <fullName evidence="2">Uncharacterized protein</fullName>
    </submittedName>
</protein>
<feature type="chain" id="PRO_5042955612" evidence="1">
    <location>
        <begin position="20"/>
        <end position="140"/>
    </location>
</feature>
<accession>A0AAN6WH53</accession>
<evidence type="ECO:0000256" key="1">
    <source>
        <dbReference type="SAM" id="SignalP"/>
    </source>
</evidence>
<reference evidence="2" key="2">
    <citation type="submission" date="2023-05" db="EMBL/GenBank/DDBJ databases">
        <authorList>
            <consortium name="Lawrence Berkeley National Laboratory"/>
            <person name="Steindorff A."/>
            <person name="Hensen N."/>
            <person name="Bonometti L."/>
            <person name="Westerberg I."/>
            <person name="Brannstrom I.O."/>
            <person name="Guillou S."/>
            <person name="Cros-Aarteil S."/>
            <person name="Calhoun S."/>
            <person name="Haridas S."/>
            <person name="Kuo A."/>
            <person name="Mondo S."/>
            <person name="Pangilinan J."/>
            <person name="Riley R."/>
            <person name="Labutti K."/>
            <person name="Andreopoulos B."/>
            <person name="Lipzen A."/>
            <person name="Chen C."/>
            <person name="Yanf M."/>
            <person name="Daum C."/>
            <person name="Ng V."/>
            <person name="Clum A."/>
            <person name="Ohm R."/>
            <person name="Martin F."/>
            <person name="Silar P."/>
            <person name="Natvig D."/>
            <person name="Lalanne C."/>
            <person name="Gautier V."/>
            <person name="Ament-Velasquez S.L."/>
            <person name="Kruys A."/>
            <person name="Hutchinson M.I."/>
            <person name="Powell A.J."/>
            <person name="Barry K."/>
            <person name="Miller A.N."/>
            <person name="Grigoriev I.V."/>
            <person name="Debuchy R."/>
            <person name="Gladieux P."/>
            <person name="Thoren M.H."/>
            <person name="Johannesson H."/>
        </authorList>
    </citation>
    <scope>NUCLEOTIDE SEQUENCE</scope>
    <source>
        <strain evidence="2">CBS 892.96</strain>
    </source>
</reference>
<gene>
    <name evidence="2" type="ORF">QBC36DRAFT_317812</name>
</gene>
<organism evidence="2 3">
    <name type="scientific">Triangularia setosa</name>
    <dbReference type="NCBI Taxonomy" id="2587417"/>
    <lineage>
        <taxon>Eukaryota</taxon>
        <taxon>Fungi</taxon>
        <taxon>Dikarya</taxon>
        <taxon>Ascomycota</taxon>
        <taxon>Pezizomycotina</taxon>
        <taxon>Sordariomycetes</taxon>
        <taxon>Sordariomycetidae</taxon>
        <taxon>Sordariales</taxon>
        <taxon>Podosporaceae</taxon>
        <taxon>Triangularia</taxon>
    </lineage>
</organism>
<dbReference type="Proteomes" id="UP001302321">
    <property type="component" value="Unassembled WGS sequence"/>
</dbReference>
<evidence type="ECO:0000313" key="3">
    <source>
        <dbReference type="Proteomes" id="UP001302321"/>
    </source>
</evidence>
<sequence>MHFLTPAVVLLSQSAAVFSAAVPKPAPAAAAAVGQIKTDEQLLRKPQFRLLHGTNSHTFQHVDILSRTPTALLKYFHPTPAAPRAAPATEPPLFIPVPPNPFWQLFPPFLPFPPPPEPKASQNFSPYCHLKTQEECDNIL</sequence>
<evidence type="ECO:0000313" key="2">
    <source>
        <dbReference type="EMBL" id="KAK4181543.1"/>
    </source>
</evidence>
<name>A0AAN6WH53_9PEZI</name>
<keyword evidence="3" id="KW-1185">Reference proteome</keyword>